<comment type="caution">
    <text evidence="1">The sequence shown here is derived from an EMBL/GenBank/DDBJ whole genome shotgun (WGS) entry which is preliminary data.</text>
</comment>
<protein>
    <submittedName>
        <fullName evidence="1">Uncharacterized protein</fullName>
    </submittedName>
</protein>
<reference evidence="1 2" key="1">
    <citation type="submission" date="2024-04" db="EMBL/GenBank/DDBJ databases">
        <title>Tritrichomonas musculus Genome.</title>
        <authorList>
            <person name="Alves-Ferreira E."/>
            <person name="Grigg M."/>
            <person name="Lorenzi H."/>
            <person name="Galac M."/>
        </authorList>
    </citation>
    <scope>NUCLEOTIDE SEQUENCE [LARGE SCALE GENOMIC DNA]</scope>
    <source>
        <strain evidence="1 2">EAF2021</strain>
    </source>
</reference>
<name>A0ABR2KIL7_9EUKA</name>
<accession>A0ABR2KIL7</accession>
<dbReference type="EMBL" id="JAPFFF010000004">
    <property type="protein sequence ID" value="KAK8890980.1"/>
    <property type="molecule type" value="Genomic_DNA"/>
</dbReference>
<proteinExistence type="predicted"/>
<keyword evidence="2" id="KW-1185">Reference proteome</keyword>
<organism evidence="1 2">
    <name type="scientific">Tritrichomonas musculus</name>
    <dbReference type="NCBI Taxonomy" id="1915356"/>
    <lineage>
        <taxon>Eukaryota</taxon>
        <taxon>Metamonada</taxon>
        <taxon>Parabasalia</taxon>
        <taxon>Tritrichomonadida</taxon>
        <taxon>Tritrichomonadidae</taxon>
        <taxon>Tritrichomonas</taxon>
    </lineage>
</organism>
<evidence type="ECO:0000313" key="1">
    <source>
        <dbReference type="EMBL" id="KAK8890980.1"/>
    </source>
</evidence>
<evidence type="ECO:0000313" key="2">
    <source>
        <dbReference type="Proteomes" id="UP001470230"/>
    </source>
</evidence>
<dbReference type="Proteomes" id="UP001470230">
    <property type="component" value="Unassembled WGS sequence"/>
</dbReference>
<sequence>MLKSDLLNLNIPQNNFEQEIISTYNVTALEYTPNFNLSELKPQPGDIFRIFIDQKYTNYSHPPISGRVLYGGPYYAPESDISAISSHFGCLFQYHKRKSTSHRRLNTIRNALELSLCGEAEYGRRAQVIQFPIETQLKGVLLTICIDYSPPYFSQCKKNGLRSRDIREPRSYSIRVSHFWHVSEFDEPIIFENADNYVRHKYTMPIISENDFIDSSKKESFASIEFNSAFFSQFLTRLNIINGLFIVYRVFFNMPDKKIEMTGDQTCNIIIRDAPSEDISLTDIAKRKDQPGNDIVTCELSEVEILPDGLNINKMHFLNITTITLIPIITIKASKKDKLS</sequence>
<gene>
    <name evidence="1" type="ORF">M9Y10_028181</name>
</gene>